<dbReference type="EMBL" id="JABBJJ010000014">
    <property type="protein sequence ID" value="NMO14192.1"/>
    <property type="molecule type" value="Genomic_DNA"/>
</dbReference>
<keyword evidence="3" id="KW-1185">Reference proteome</keyword>
<dbReference type="RefSeq" id="WP_169343491.1">
    <property type="nucleotide sequence ID" value="NZ_JABBJJ010000014.1"/>
</dbReference>
<comment type="caution">
    <text evidence="2">The sequence shown here is derived from an EMBL/GenBank/DDBJ whole genome shotgun (WGS) entry which is preliminary data.</text>
</comment>
<dbReference type="Pfam" id="PF07791">
    <property type="entry name" value="Imm11"/>
    <property type="match status" value="1"/>
</dbReference>
<sequence>MQREYFVIERAVSNTHPLLGWNQSASMFRKGRPVSVETPVQLRVAEPVPPRPIMVDHHSLPAPVVSQRLMEVLAQFELPGAQLVPADVAVGDSVLRYWLVHVYNRLPCLDRRRSIFTPSPSGLLLLSLDALVLDEDVLSKVPLAQRLLFVLAESTSVYLFHRSVVDRVLALTPPPEGLRFIPVSDWNDSAGFR</sequence>
<proteinExistence type="predicted"/>
<protein>
    <recommendedName>
        <fullName evidence="1">Immunity MXAN-0049 protein domain-containing protein</fullName>
    </recommendedName>
</protein>
<evidence type="ECO:0000313" key="3">
    <source>
        <dbReference type="Proteomes" id="UP000518300"/>
    </source>
</evidence>
<accession>A0A848L7E5</accession>
<organism evidence="2 3">
    <name type="scientific">Pyxidicoccus fallax</name>
    <dbReference type="NCBI Taxonomy" id="394095"/>
    <lineage>
        <taxon>Bacteria</taxon>
        <taxon>Pseudomonadati</taxon>
        <taxon>Myxococcota</taxon>
        <taxon>Myxococcia</taxon>
        <taxon>Myxococcales</taxon>
        <taxon>Cystobacterineae</taxon>
        <taxon>Myxococcaceae</taxon>
        <taxon>Pyxidicoccus</taxon>
    </lineage>
</organism>
<evidence type="ECO:0000313" key="2">
    <source>
        <dbReference type="EMBL" id="NMO14192.1"/>
    </source>
</evidence>
<dbReference type="AlphaFoldDB" id="A0A848L7E5"/>
<feature type="domain" description="Immunity MXAN-0049 protein" evidence="1">
    <location>
        <begin position="50"/>
        <end position="138"/>
    </location>
</feature>
<gene>
    <name evidence="2" type="ORF">HG543_04865</name>
</gene>
<evidence type="ECO:0000259" key="1">
    <source>
        <dbReference type="Pfam" id="PF07791"/>
    </source>
</evidence>
<dbReference type="Proteomes" id="UP000518300">
    <property type="component" value="Unassembled WGS sequence"/>
</dbReference>
<dbReference type="InterPro" id="IPR012433">
    <property type="entry name" value="Imm11"/>
</dbReference>
<name>A0A848L7E5_9BACT</name>
<reference evidence="2 3" key="1">
    <citation type="submission" date="2020-04" db="EMBL/GenBank/DDBJ databases">
        <title>Draft genome of Pyxidicoccus fallax type strain.</title>
        <authorList>
            <person name="Whitworth D.E."/>
        </authorList>
    </citation>
    <scope>NUCLEOTIDE SEQUENCE [LARGE SCALE GENOMIC DNA]</scope>
    <source>
        <strain evidence="2 3">DSM 14698</strain>
    </source>
</reference>